<dbReference type="EMBL" id="AP035768">
    <property type="protein sequence ID" value="BFO19651.1"/>
    <property type="molecule type" value="Genomic_DNA"/>
</dbReference>
<name>A0AAT9HQG7_9ACTN</name>
<accession>A0AAT9HQG7</accession>
<evidence type="ECO:0000259" key="1">
    <source>
        <dbReference type="Pfam" id="PF04471"/>
    </source>
</evidence>
<dbReference type="GO" id="GO:0009307">
    <property type="term" value="P:DNA restriction-modification system"/>
    <property type="evidence" value="ECO:0007669"/>
    <property type="project" value="InterPro"/>
</dbReference>
<feature type="domain" description="Restriction endonuclease type IV Mrr" evidence="1">
    <location>
        <begin position="43"/>
        <end position="134"/>
    </location>
</feature>
<dbReference type="InterPro" id="IPR007560">
    <property type="entry name" value="Restrct_endonuc_IV_Mrr"/>
</dbReference>
<proteinExistence type="predicted"/>
<dbReference type="InterPro" id="IPR011335">
    <property type="entry name" value="Restrct_endonuc-II-like"/>
</dbReference>
<reference evidence="2" key="2">
    <citation type="submission" date="2024-07" db="EMBL/GenBank/DDBJ databases">
        <title>Streptomyces haneummycinica sp. nov., a new antibiotic-producing actinobacterium isolated from marine sediment.</title>
        <authorList>
            <person name="Uemura M."/>
            <person name="Hamada M."/>
            <person name="Hirano S."/>
            <person name="Kobayashi K."/>
            <person name="Ohshiro T."/>
            <person name="Kobayashi T."/>
            <person name="Terahara T."/>
        </authorList>
    </citation>
    <scope>NUCLEOTIDE SEQUENCE</scope>
    <source>
        <strain evidence="2">KM77-8</strain>
    </source>
</reference>
<dbReference type="GO" id="GO:0004519">
    <property type="term" value="F:endonuclease activity"/>
    <property type="evidence" value="ECO:0007669"/>
    <property type="project" value="InterPro"/>
</dbReference>
<dbReference type="GO" id="GO:0003677">
    <property type="term" value="F:DNA binding"/>
    <property type="evidence" value="ECO:0007669"/>
    <property type="project" value="InterPro"/>
</dbReference>
<reference evidence="2" key="1">
    <citation type="submission" date="2024-06" db="EMBL/GenBank/DDBJ databases">
        <authorList>
            <consortium name="consrtm"/>
            <person name="Uemura M."/>
            <person name="Terahara T."/>
        </authorList>
    </citation>
    <scope>NUCLEOTIDE SEQUENCE</scope>
    <source>
        <strain evidence="2">KM77-8</strain>
    </source>
</reference>
<organism evidence="2">
    <name type="scientific">Streptomyces haneummycinicus</name>
    <dbReference type="NCBI Taxonomy" id="3074435"/>
    <lineage>
        <taxon>Bacteria</taxon>
        <taxon>Bacillati</taxon>
        <taxon>Actinomycetota</taxon>
        <taxon>Actinomycetes</taxon>
        <taxon>Kitasatosporales</taxon>
        <taxon>Streptomycetaceae</taxon>
        <taxon>Streptomyces</taxon>
    </lineage>
</organism>
<evidence type="ECO:0000313" key="2">
    <source>
        <dbReference type="EMBL" id="BFO19651.1"/>
    </source>
</evidence>
<dbReference type="AlphaFoldDB" id="A0AAT9HQG7"/>
<dbReference type="Pfam" id="PF04471">
    <property type="entry name" value="Mrr_cat"/>
    <property type="match status" value="1"/>
</dbReference>
<gene>
    <name evidence="2" type="ORF">SHKM778_60390</name>
</gene>
<protein>
    <recommendedName>
        <fullName evidence="1">Restriction endonuclease type IV Mrr domain-containing protein</fullName>
    </recommendedName>
</protein>
<sequence>MAIHEEERPDAADDDLEIEPWHESDLLRDLAALRSVSNTQRRGYKLEVLLERIFRRAHYQVVHNPRMARPRQTDFAVVSHSHRYLVEAKWERRPAGSKVVDAVRSRLGRLDGTVVALLFTMSGITGEADGEIVGDRRDGLVLVFDEVDILRALRDPQELDRLLRLKHDELVVHGRVHRGEKMREADKAARSSGKKAGKLPTSRYRLLNGSGDTVPWFYGAGGFSPGVFCLDLPDVDWVPAAGSGVCLDMPVTAWGQPDLLRLLDALNELGWMGERSQWSIQQHGRNWHGCGADGFAEALKNWEERTSELEDPHHSEEFVYFEVCDGGFYTVSGSISAEETRHVMRCNVSFQLIGIPLDPGSLQQLYRQFDVPSRGYFRPLVDRSVTRDRFNGRIPLQVLGYIIEPADQRWDEEDWVVGLLAANPFYGTALQPPDDLTSDLDRTGVIVCNLRSHHPLSKPQERYELWSYERARTSDAHALRIVAEWWESEDGDEQRPAVGQAGAGYFTDQVREVSVQNPLMT</sequence>
<dbReference type="SUPFAM" id="SSF52980">
    <property type="entry name" value="Restriction endonuclease-like"/>
    <property type="match status" value="1"/>
</dbReference>